<dbReference type="InterPro" id="IPR002110">
    <property type="entry name" value="Ankyrin_rpt"/>
</dbReference>
<dbReference type="PROSITE" id="PS50088">
    <property type="entry name" value="ANK_REPEAT"/>
    <property type="match status" value="3"/>
</dbReference>
<feature type="repeat" description="ANK" evidence="3">
    <location>
        <begin position="129"/>
        <end position="153"/>
    </location>
</feature>
<dbReference type="AlphaFoldDB" id="A0A9P4LEX1"/>
<dbReference type="OrthoDB" id="4772757at2759"/>
<protein>
    <submittedName>
        <fullName evidence="4">Ankyrin</fullName>
    </submittedName>
</protein>
<accession>A0A9P4LEX1</accession>
<reference evidence="4" key="1">
    <citation type="journal article" date="2020" name="Stud. Mycol.">
        <title>101 Dothideomycetes genomes: a test case for predicting lifestyles and emergence of pathogens.</title>
        <authorList>
            <person name="Haridas S."/>
            <person name="Albert R."/>
            <person name="Binder M."/>
            <person name="Bloem J."/>
            <person name="Labutti K."/>
            <person name="Salamov A."/>
            <person name="Andreopoulos B."/>
            <person name="Baker S."/>
            <person name="Barry K."/>
            <person name="Bills G."/>
            <person name="Bluhm B."/>
            <person name="Cannon C."/>
            <person name="Castanera R."/>
            <person name="Culley D."/>
            <person name="Daum C."/>
            <person name="Ezra D."/>
            <person name="Gonzalez J."/>
            <person name="Henrissat B."/>
            <person name="Kuo A."/>
            <person name="Liang C."/>
            <person name="Lipzen A."/>
            <person name="Lutzoni F."/>
            <person name="Magnuson J."/>
            <person name="Mondo S."/>
            <person name="Nolan M."/>
            <person name="Ohm R."/>
            <person name="Pangilinan J."/>
            <person name="Park H.-J."/>
            <person name="Ramirez L."/>
            <person name="Alfaro M."/>
            <person name="Sun H."/>
            <person name="Tritt A."/>
            <person name="Yoshinaga Y."/>
            <person name="Zwiers L.-H."/>
            <person name="Turgeon B."/>
            <person name="Goodwin S."/>
            <person name="Spatafora J."/>
            <person name="Crous P."/>
            <person name="Grigoriev I."/>
        </authorList>
    </citation>
    <scope>NUCLEOTIDE SEQUENCE</scope>
    <source>
        <strain evidence="4">CBS 110217</strain>
    </source>
</reference>
<name>A0A9P4LEX1_9PLEO</name>
<feature type="repeat" description="ANK" evidence="3">
    <location>
        <begin position="64"/>
        <end position="96"/>
    </location>
</feature>
<keyword evidence="1" id="KW-0677">Repeat</keyword>
<proteinExistence type="predicted"/>
<feature type="repeat" description="ANK" evidence="3">
    <location>
        <begin position="1"/>
        <end position="28"/>
    </location>
</feature>
<dbReference type="Proteomes" id="UP000799777">
    <property type="component" value="Unassembled WGS sequence"/>
</dbReference>
<evidence type="ECO:0000256" key="3">
    <source>
        <dbReference type="PROSITE-ProRule" id="PRU00023"/>
    </source>
</evidence>
<dbReference type="PANTHER" id="PTHR24198">
    <property type="entry name" value="ANKYRIN REPEAT AND PROTEIN KINASE DOMAIN-CONTAINING PROTEIN"/>
    <property type="match status" value="1"/>
</dbReference>
<dbReference type="EMBL" id="ML978538">
    <property type="protein sequence ID" value="KAF2022563.1"/>
    <property type="molecule type" value="Genomic_DNA"/>
</dbReference>
<dbReference type="PANTHER" id="PTHR24198:SF165">
    <property type="entry name" value="ANKYRIN REPEAT-CONTAINING PROTEIN-RELATED"/>
    <property type="match status" value="1"/>
</dbReference>
<dbReference type="Gene3D" id="1.25.40.20">
    <property type="entry name" value="Ankyrin repeat-containing domain"/>
    <property type="match status" value="1"/>
</dbReference>
<dbReference type="InterPro" id="IPR036770">
    <property type="entry name" value="Ankyrin_rpt-contain_sf"/>
</dbReference>
<sequence length="153" mass="16353">LQAASYEGREQVVKLLLEKNADVDAQGGRYGNALCAASYGGHKIIAKLLFDKDSDLEAKGTDVQGWNPLQLAARGGHLRIFQYLASMGISLSTLDAKKDGVLCYAASGGALDVLQAALDLGLTFPPESMHWSPLHWACRSGIPEVVELLINEG</sequence>
<feature type="non-terminal residue" evidence="4">
    <location>
        <position position="1"/>
    </location>
</feature>
<gene>
    <name evidence="4" type="ORF">EK21DRAFT_22455</name>
</gene>
<keyword evidence="2 3" id="KW-0040">ANK repeat</keyword>
<dbReference type="SUPFAM" id="SSF48403">
    <property type="entry name" value="Ankyrin repeat"/>
    <property type="match status" value="1"/>
</dbReference>
<feature type="non-terminal residue" evidence="4">
    <location>
        <position position="153"/>
    </location>
</feature>
<dbReference type="PROSITE" id="PS50297">
    <property type="entry name" value="ANK_REP_REGION"/>
    <property type="match status" value="3"/>
</dbReference>
<evidence type="ECO:0000256" key="1">
    <source>
        <dbReference type="ARBA" id="ARBA00022737"/>
    </source>
</evidence>
<evidence type="ECO:0000256" key="2">
    <source>
        <dbReference type="ARBA" id="ARBA00023043"/>
    </source>
</evidence>
<keyword evidence="5" id="KW-1185">Reference proteome</keyword>
<evidence type="ECO:0000313" key="5">
    <source>
        <dbReference type="Proteomes" id="UP000799777"/>
    </source>
</evidence>
<comment type="caution">
    <text evidence="4">The sequence shown here is derived from an EMBL/GenBank/DDBJ whole genome shotgun (WGS) entry which is preliminary data.</text>
</comment>
<evidence type="ECO:0000313" key="4">
    <source>
        <dbReference type="EMBL" id="KAF2022563.1"/>
    </source>
</evidence>
<dbReference type="SMART" id="SM00248">
    <property type="entry name" value="ANK"/>
    <property type="match status" value="5"/>
</dbReference>
<dbReference type="Pfam" id="PF12796">
    <property type="entry name" value="Ank_2"/>
    <property type="match status" value="2"/>
</dbReference>
<organism evidence="4 5">
    <name type="scientific">Setomelanomma holmii</name>
    <dbReference type="NCBI Taxonomy" id="210430"/>
    <lineage>
        <taxon>Eukaryota</taxon>
        <taxon>Fungi</taxon>
        <taxon>Dikarya</taxon>
        <taxon>Ascomycota</taxon>
        <taxon>Pezizomycotina</taxon>
        <taxon>Dothideomycetes</taxon>
        <taxon>Pleosporomycetidae</taxon>
        <taxon>Pleosporales</taxon>
        <taxon>Pleosporineae</taxon>
        <taxon>Phaeosphaeriaceae</taxon>
        <taxon>Setomelanomma</taxon>
    </lineage>
</organism>